<feature type="signal peptide" evidence="1">
    <location>
        <begin position="1"/>
        <end position="17"/>
    </location>
</feature>
<dbReference type="AlphaFoldDB" id="A0A8B7ZUA1"/>
<keyword evidence="1" id="KW-0732">Signal</keyword>
<name>A0A8B7ZUA1_ACAPL</name>
<evidence type="ECO:0000313" key="2">
    <source>
        <dbReference type="Proteomes" id="UP000694845"/>
    </source>
</evidence>
<proteinExistence type="predicted"/>
<feature type="chain" id="PRO_5034094057" evidence="1">
    <location>
        <begin position="18"/>
        <end position="162"/>
    </location>
</feature>
<dbReference type="OMA" id="HECVSCA"/>
<evidence type="ECO:0000313" key="3">
    <source>
        <dbReference type="RefSeq" id="XP_022108370.1"/>
    </source>
</evidence>
<sequence length="162" mass="18096">MLKYALVCVLLTCGVLCRCRDIARLDANVGFSVVNVTCGDHECVSCALAEFANSAVLYTFENTLQPYDVEFTSEGADNDWRFIFDQADVDEPFRWCAEMLAHPGILKGGYDWKGDICFDNDVYRSGITVPQECVTPLMLVTLEGNVGHKGRQGRQILYCIPH</sequence>
<dbReference type="GeneID" id="110988811"/>
<accession>A0A8B7ZUA1</accession>
<gene>
    <name evidence="3" type="primary">LOC110988811</name>
</gene>
<reference evidence="3" key="1">
    <citation type="submission" date="2025-08" db="UniProtKB">
        <authorList>
            <consortium name="RefSeq"/>
        </authorList>
    </citation>
    <scope>IDENTIFICATION</scope>
</reference>
<evidence type="ECO:0000256" key="1">
    <source>
        <dbReference type="SAM" id="SignalP"/>
    </source>
</evidence>
<dbReference type="OrthoDB" id="10436276at2759"/>
<dbReference type="Proteomes" id="UP000694845">
    <property type="component" value="Unplaced"/>
</dbReference>
<protein>
    <submittedName>
        <fullName evidence="3">Uncharacterized protein LOC110988811</fullName>
    </submittedName>
</protein>
<organism evidence="2 3">
    <name type="scientific">Acanthaster planci</name>
    <name type="common">Crown-of-thorns starfish</name>
    <dbReference type="NCBI Taxonomy" id="133434"/>
    <lineage>
        <taxon>Eukaryota</taxon>
        <taxon>Metazoa</taxon>
        <taxon>Echinodermata</taxon>
        <taxon>Eleutherozoa</taxon>
        <taxon>Asterozoa</taxon>
        <taxon>Asteroidea</taxon>
        <taxon>Valvatacea</taxon>
        <taxon>Valvatida</taxon>
        <taxon>Acanthasteridae</taxon>
        <taxon>Acanthaster</taxon>
    </lineage>
</organism>
<dbReference type="KEGG" id="aplc:110988811"/>
<keyword evidence="2" id="KW-1185">Reference proteome</keyword>
<dbReference type="RefSeq" id="XP_022108370.1">
    <property type="nucleotide sequence ID" value="XM_022252678.1"/>
</dbReference>